<sequence>MFGRIDLCDLALEHPTVSRSHAVLQFKRSGEAYIYDLGSTHSTFVNKNQVNKKVYVDLRVGDVIRFGLSTRLYIFQGPSDLMPSKKDLKFF</sequence>
<dbReference type="SMART" id="SM00240">
    <property type="entry name" value="FHA"/>
    <property type="match status" value="1"/>
</dbReference>
<accession>A0A540MBP4</accession>
<evidence type="ECO:0000259" key="1">
    <source>
        <dbReference type="PROSITE" id="PS50006"/>
    </source>
</evidence>
<dbReference type="AlphaFoldDB" id="A0A540MBP4"/>
<feature type="domain" description="FHA" evidence="1">
    <location>
        <begin position="1"/>
        <end position="50"/>
    </location>
</feature>
<evidence type="ECO:0000313" key="3">
    <source>
        <dbReference type="Proteomes" id="UP000315295"/>
    </source>
</evidence>
<dbReference type="Proteomes" id="UP000315295">
    <property type="component" value="Unassembled WGS sequence"/>
</dbReference>
<dbReference type="InterPro" id="IPR008984">
    <property type="entry name" value="SMAD_FHA_dom_sf"/>
</dbReference>
<dbReference type="InterPro" id="IPR050923">
    <property type="entry name" value="Cell_Proc_Reg/RNA_Proc"/>
</dbReference>
<comment type="caution">
    <text evidence="2">The sequence shown here is derived from an EMBL/GenBank/DDBJ whole genome shotgun (WGS) entry which is preliminary data.</text>
</comment>
<gene>
    <name evidence="2" type="ORF">C1H46_018225</name>
</gene>
<reference evidence="2 3" key="1">
    <citation type="journal article" date="2019" name="G3 (Bethesda)">
        <title>Sequencing of a Wild Apple (Malus baccata) Genome Unravels the Differences Between Cultivated and Wild Apple Species Regarding Disease Resistance and Cold Tolerance.</title>
        <authorList>
            <person name="Chen X."/>
        </authorList>
    </citation>
    <scope>NUCLEOTIDE SEQUENCE [LARGE SCALE GENOMIC DNA]</scope>
    <source>
        <strain evidence="3">cv. Shandingzi</strain>
        <tissue evidence="2">Leaves</tissue>
    </source>
</reference>
<proteinExistence type="predicted"/>
<dbReference type="STRING" id="106549.A0A540MBP4"/>
<dbReference type="Pfam" id="PF00498">
    <property type="entry name" value="FHA"/>
    <property type="match status" value="1"/>
</dbReference>
<dbReference type="PANTHER" id="PTHR23308">
    <property type="entry name" value="NUCLEAR INHIBITOR OF PROTEIN PHOSPHATASE-1"/>
    <property type="match status" value="1"/>
</dbReference>
<dbReference type="EMBL" id="VIEB01000298">
    <property type="protein sequence ID" value="TQD96160.1"/>
    <property type="molecule type" value="Genomic_DNA"/>
</dbReference>
<dbReference type="Gene3D" id="2.60.200.20">
    <property type="match status" value="1"/>
</dbReference>
<evidence type="ECO:0000313" key="2">
    <source>
        <dbReference type="EMBL" id="TQD96160.1"/>
    </source>
</evidence>
<dbReference type="SUPFAM" id="SSF49879">
    <property type="entry name" value="SMAD/FHA domain"/>
    <property type="match status" value="1"/>
</dbReference>
<keyword evidence="3" id="KW-1185">Reference proteome</keyword>
<dbReference type="PROSITE" id="PS50006">
    <property type="entry name" value="FHA_DOMAIN"/>
    <property type="match status" value="1"/>
</dbReference>
<name>A0A540MBP4_MALBA</name>
<organism evidence="2 3">
    <name type="scientific">Malus baccata</name>
    <name type="common">Siberian crab apple</name>
    <name type="synonym">Pyrus baccata</name>
    <dbReference type="NCBI Taxonomy" id="106549"/>
    <lineage>
        <taxon>Eukaryota</taxon>
        <taxon>Viridiplantae</taxon>
        <taxon>Streptophyta</taxon>
        <taxon>Embryophyta</taxon>
        <taxon>Tracheophyta</taxon>
        <taxon>Spermatophyta</taxon>
        <taxon>Magnoliopsida</taxon>
        <taxon>eudicotyledons</taxon>
        <taxon>Gunneridae</taxon>
        <taxon>Pentapetalae</taxon>
        <taxon>rosids</taxon>
        <taxon>fabids</taxon>
        <taxon>Rosales</taxon>
        <taxon>Rosaceae</taxon>
        <taxon>Amygdaloideae</taxon>
        <taxon>Maleae</taxon>
        <taxon>Malus</taxon>
    </lineage>
</organism>
<protein>
    <recommendedName>
        <fullName evidence="1">FHA domain-containing protein</fullName>
    </recommendedName>
</protein>
<dbReference type="InterPro" id="IPR000253">
    <property type="entry name" value="FHA_dom"/>
</dbReference>